<comment type="caution">
    <text evidence="1">The sequence shown here is derived from an EMBL/GenBank/DDBJ whole genome shotgun (WGS) entry which is preliminary data.</text>
</comment>
<dbReference type="InterPro" id="IPR001036">
    <property type="entry name" value="Acrflvin-R"/>
</dbReference>
<name>A0ABU1LIT8_9BURK</name>
<proteinExistence type="predicted"/>
<dbReference type="SUPFAM" id="SSF82693">
    <property type="entry name" value="Multidrug efflux transporter AcrB pore domain, PN1, PN2, PC1 and PC2 subdomains"/>
    <property type="match status" value="1"/>
</dbReference>
<keyword evidence="2" id="KW-1185">Reference proteome</keyword>
<dbReference type="Proteomes" id="UP001264340">
    <property type="component" value="Unassembled WGS sequence"/>
</dbReference>
<gene>
    <name evidence="1" type="ORF">J2804_000045</name>
</gene>
<organism evidence="1 2">
    <name type="scientific">Paraburkholderia terricola</name>
    <dbReference type="NCBI Taxonomy" id="169427"/>
    <lineage>
        <taxon>Bacteria</taxon>
        <taxon>Pseudomonadati</taxon>
        <taxon>Pseudomonadota</taxon>
        <taxon>Betaproteobacteria</taxon>
        <taxon>Burkholderiales</taxon>
        <taxon>Burkholderiaceae</taxon>
        <taxon>Paraburkholderia</taxon>
    </lineage>
</organism>
<protein>
    <submittedName>
        <fullName evidence="1">Multidrug efflux pump subunit AcrB</fullName>
    </submittedName>
</protein>
<reference evidence="1 2" key="1">
    <citation type="submission" date="2023-07" db="EMBL/GenBank/DDBJ databases">
        <title>Sorghum-associated microbial communities from plants grown in Nebraska, USA.</title>
        <authorList>
            <person name="Schachtman D."/>
        </authorList>
    </citation>
    <scope>NUCLEOTIDE SEQUENCE [LARGE SCALE GENOMIC DNA]</scope>
    <source>
        <strain evidence="1 2">DS1316</strain>
    </source>
</reference>
<evidence type="ECO:0000313" key="1">
    <source>
        <dbReference type="EMBL" id="MDR6406657.1"/>
    </source>
</evidence>
<accession>A0ABU1LIT8</accession>
<dbReference type="Pfam" id="PF00873">
    <property type="entry name" value="ACR_tran"/>
    <property type="match status" value="1"/>
</dbReference>
<dbReference type="Gene3D" id="3.30.70.1430">
    <property type="entry name" value="Multidrug efflux transporter AcrB pore domain"/>
    <property type="match status" value="1"/>
</dbReference>
<dbReference type="EMBL" id="JAVDRP010000001">
    <property type="protein sequence ID" value="MDR6406657.1"/>
    <property type="molecule type" value="Genomic_DNA"/>
</dbReference>
<evidence type="ECO:0000313" key="2">
    <source>
        <dbReference type="Proteomes" id="UP001264340"/>
    </source>
</evidence>
<sequence length="101" mass="10621">MTSQSSSGSAQIVLQFDMDRDVDGAARDVQAAINAARGSLPTTLTQTPTYRKMNTGDVYLQGVYQHVSGTGDSGIHAVINGLSASDSNQQAAVTVGMRVRF</sequence>